<dbReference type="InterPro" id="IPR050109">
    <property type="entry name" value="HTH-type_TetR-like_transc_reg"/>
</dbReference>
<dbReference type="InterPro" id="IPR009057">
    <property type="entry name" value="Homeodomain-like_sf"/>
</dbReference>
<name>A0ABR8QHT6_9CELL</name>
<evidence type="ECO:0000313" key="7">
    <source>
        <dbReference type="Proteomes" id="UP000604241"/>
    </source>
</evidence>
<evidence type="ECO:0000256" key="1">
    <source>
        <dbReference type="ARBA" id="ARBA00023015"/>
    </source>
</evidence>
<evidence type="ECO:0000313" key="6">
    <source>
        <dbReference type="EMBL" id="MBD7919921.1"/>
    </source>
</evidence>
<dbReference type="InterPro" id="IPR001647">
    <property type="entry name" value="HTH_TetR"/>
</dbReference>
<keyword evidence="2 4" id="KW-0238">DNA-binding</keyword>
<dbReference type="Proteomes" id="UP000604241">
    <property type="component" value="Unassembled WGS sequence"/>
</dbReference>
<dbReference type="InterPro" id="IPR049445">
    <property type="entry name" value="TetR_SbtR-like_C"/>
</dbReference>
<dbReference type="InterPro" id="IPR036271">
    <property type="entry name" value="Tet_transcr_reg_TetR-rel_C_sf"/>
</dbReference>
<comment type="caution">
    <text evidence="6">The sequence shown here is derived from an EMBL/GenBank/DDBJ whole genome shotgun (WGS) entry which is preliminary data.</text>
</comment>
<feature type="DNA-binding region" description="H-T-H motif" evidence="4">
    <location>
        <begin position="30"/>
        <end position="49"/>
    </location>
</feature>
<keyword evidence="7" id="KW-1185">Reference proteome</keyword>
<gene>
    <name evidence="6" type="ORF">H9657_16740</name>
</gene>
<reference evidence="6 7" key="1">
    <citation type="submission" date="2020-08" db="EMBL/GenBank/DDBJ databases">
        <title>A Genomic Blueprint of the Chicken Gut Microbiome.</title>
        <authorList>
            <person name="Gilroy R."/>
            <person name="Ravi A."/>
            <person name="Getino M."/>
            <person name="Pursley I."/>
            <person name="Horton D.L."/>
            <person name="Alikhan N.-F."/>
            <person name="Baker D."/>
            <person name="Gharbi K."/>
            <person name="Hall N."/>
            <person name="Watson M."/>
            <person name="Adriaenssens E.M."/>
            <person name="Foster-Nyarko E."/>
            <person name="Jarju S."/>
            <person name="Secka A."/>
            <person name="Antonio M."/>
            <person name="Oren A."/>
            <person name="Chaudhuri R."/>
            <person name="La Ragione R.M."/>
            <person name="Hildebrand F."/>
            <person name="Pallen M.J."/>
        </authorList>
    </citation>
    <scope>NUCLEOTIDE SEQUENCE [LARGE SCALE GENOMIC DNA]</scope>
    <source>
        <strain evidence="6 7">Sa3CUA2</strain>
    </source>
</reference>
<dbReference type="PANTHER" id="PTHR30055">
    <property type="entry name" value="HTH-TYPE TRANSCRIPTIONAL REGULATOR RUTR"/>
    <property type="match status" value="1"/>
</dbReference>
<proteinExistence type="predicted"/>
<organism evidence="6 7">
    <name type="scientific">Cellulomonas avistercoris</name>
    <dbReference type="NCBI Taxonomy" id="2762242"/>
    <lineage>
        <taxon>Bacteria</taxon>
        <taxon>Bacillati</taxon>
        <taxon>Actinomycetota</taxon>
        <taxon>Actinomycetes</taxon>
        <taxon>Micrococcales</taxon>
        <taxon>Cellulomonadaceae</taxon>
        <taxon>Cellulomonas</taxon>
    </lineage>
</organism>
<evidence type="ECO:0000256" key="4">
    <source>
        <dbReference type="PROSITE-ProRule" id="PRU00335"/>
    </source>
</evidence>
<evidence type="ECO:0000259" key="5">
    <source>
        <dbReference type="PROSITE" id="PS50977"/>
    </source>
</evidence>
<keyword evidence="1" id="KW-0805">Transcription regulation</keyword>
<dbReference type="Pfam" id="PF00440">
    <property type="entry name" value="TetR_N"/>
    <property type="match status" value="1"/>
</dbReference>
<evidence type="ECO:0000256" key="2">
    <source>
        <dbReference type="ARBA" id="ARBA00023125"/>
    </source>
</evidence>
<dbReference type="PROSITE" id="PS50977">
    <property type="entry name" value="HTH_TETR_2"/>
    <property type="match status" value="1"/>
</dbReference>
<dbReference type="PANTHER" id="PTHR30055:SF234">
    <property type="entry name" value="HTH-TYPE TRANSCRIPTIONAL REGULATOR BETI"/>
    <property type="match status" value="1"/>
</dbReference>
<protein>
    <submittedName>
        <fullName evidence="6">TetR/AcrR family transcriptional regulator</fullName>
    </submittedName>
</protein>
<feature type="domain" description="HTH tetR-type" evidence="5">
    <location>
        <begin position="9"/>
        <end position="67"/>
    </location>
</feature>
<dbReference type="Pfam" id="PF21597">
    <property type="entry name" value="TetR_C_43"/>
    <property type="match status" value="1"/>
</dbReference>
<dbReference type="SUPFAM" id="SSF48498">
    <property type="entry name" value="Tetracyclin repressor-like, C-terminal domain"/>
    <property type="match status" value="1"/>
</dbReference>
<dbReference type="RefSeq" id="WP_191784568.1">
    <property type="nucleotide sequence ID" value="NZ_JACSQV010000017.1"/>
</dbReference>
<sequence>MDGLRKDAARNRERIVDAARRLLADGKPVGLNAVARAADVGVGTVYRHFAGVEELEETLAWDRFDELADLLDEDGDDVLGRAIAAHVRLMVEDPVFERVMSRPQPHLEETARKRDALLARVDTAMARARERGDLRPGMGAGDVVLLVCGLAYAVRHGGLGADDPQARLAVQVVLDGLRPG</sequence>
<dbReference type="EMBL" id="JACSQV010000017">
    <property type="protein sequence ID" value="MBD7919921.1"/>
    <property type="molecule type" value="Genomic_DNA"/>
</dbReference>
<keyword evidence="3" id="KW-0804">Transcription</keyword>
<dbReference type="Gene3D" id="1.10.357.10">
    <property type="entry name" value="Tetracycline Repressor, domain 2"/>
    <property type="match status" value="1"/>
</dbReference>
<accession>A0ABR8QHT6</accession>
<evidence type="ECO:0000256" key="3">
    <source>
        <dbReference type="ARBA" id="ARBA00023163"/>
    </source>
</evidence>
<dbReference type="SUPFAM" id="SSF46689">
    <property type="entry name" value="Homeodomain-like"/>
    <property type="match status" value="1"/>
</dbReference>